<keyword evidence="4" id="KW-1185">Reference proteome</keyword>
<keyword evidence="1" id="KW-0597">Phosphoprotein</keyword>
<comment type="caution">
    <text evidence="3">The sequence shown here is derived from an EMBL/GenBank/DDBJ whole genome shotgun (WGS) entry which is preliminary data.</text>
</comment>
<sequence length="169" mass="18839">MRLDRLKVLIVDDNKHTRVLLAQILRALGITQTIEASDGVEGLAALRSHAVDIVLTDLAMEPMNGIEFVRSLRTGPDSPGPMLPVIMITGHATMKRLQEARDAGVNEFMGKPITARGVIERLAQVVDHARPFIRTGDYFGPDRRRRSDPSFQGPWRRAGDHRTVRAIEL</sequence>
<evidence type="ECO:0000313" key="4">
    <source>
        <dbReference type="Proteomes" id="UP000530564"/>
    </source>
</evidence>
<feature type="domain" description="Response regulatory" evidence="2">
    <location>
        <begin position="7"/>
        <end position="126"/>
    </location>
</feature>
<dbReference type="GO" id="GO:0000160">
    <property type="term" value="P:phosphorelay signal transduction system"/>
    <property type="evidence" value="ECO:0007669"/>
    <property type="project" value="InterPro"/>
</dbReference>
<dbReference type="InterPro" id="IPR011006">
    <property type="entry name" value="CheY-like_superfamily"/>
</dbReference>
<dbReference type="InterPro" id="IPR001789">
    <property type="entry name" value="Sig_transdc_resp-reg_receiver"/>
</dbReference>
<feature type="modified residue" description="4-aspartylphosphate" evidence="1">
    <location>
        <position position="57"/>
    </location>
</feature>
<protein>
    <submittedName>
        <fullName evidence="3">CheY-like chemotaxis protein</fullName>
    </submittedName>
</protein>
<dbReference type="AlphaFoldDB" id="A0A840A2E8"/>
<dbReference type="PANTHER" id="PTHR43228">
    <property type="entry name" value="TWO-COMPONENT RESPONSE REGULATOR"/>
    <property type="match status" value="1"/>
</dbReference>
<dbReference type="PANTHER" id="PTHR43228:SF1">
    <property type="entry name" value="TWO-COMPONENT RESPONSE REGULATOR ARR22"/>
    <property type="match status" value="1"/>
</dbReference>
<gene>
    <name evidence="3" type="ORF">GGQ61_003217</name>
</gene>
<dbReference type="SMART" id="SM00448">
    <property type="entry name" value="REC"/>
    <property type="match status" value="1"/>
</dbReference>
<evidence type="ECO:0000256" key="1">
    <source>
        <dbReference type="PROSITE-ProRule" id="PRU00169"/>
    </source>
</evidence>
<accession>A0A840A2E8</accession>
<evidence type="ECO:0000259" key="2">
    <source>
        <dbReference type="PROSITE" id="PS50110"/>
    </source>
</evidence>
<organism evidence="3 4">
    <name type="scientific">Phenylobacterium haematophilum</name>
    <dbReference type="NCBI Taxonomy" id="98513"/>
    <lineage>
        <taxon>Bacteria</taxon>
        <taxon>Pseudomonadati</taxon>
        <taxon>Pseudomonadota</taxon>
        <taxon>Alphaproteobacteria</taxon>
        <taxon>Caulobacterales</taxon>
        <taxon>Caulobacteraceae</taxon>
        <taxon>Phenylobacterium</taxon>
    </lineage>
</organism>
<dbReference type="EMBL" id="JACIDK010000004">
    <property type="protein sequence ID" value="MBB3892484.1"/>
    <property type="molecule type" value="Genomic_DNA"/>
</dbReference>
<dbReference type="Pfam" id="PF00072">
    <property type="entry name" value="Response_reg"/>
    <property type="match status" value="1"/>
</dbReference>
<dbReference type="Gene3D" id="3.40.50.2300">
    <property type="match status" value="1"/>
</dbReference>
<dbReference type="PROSITE" id="PS50110">
    <property type="entry name" value="RESPONSE_REGULATORY"/>
    <property type="match status" value="1"/>
</dbReference>
<proteinExistence type="predicted"/>
<dbReference type="Proteomes" id="UP000530564">
    <property type="component" value="Unassembled WGS sequence"/>
</dbReference>
<dbReference type="InterPro" id="IPR052048">
    <property type="entry name" value="ST_Response_Regulator"/>
</dbReference>
<dbReference type="SUPFAM" id="SSF52172">
    <property type="entry name" value="CheY-like"/>
    <property type="match status" value="1"/>
</dbReference>
<evidence type="ECO:0000313" key="3">
    <source>
        <dbReference type="EMBL" id="MBB3892484.1"/>
    </source>
</evidence>
<name>A0A840A2E8_9CAUL</name>
<reference evidence="3 4" key="1">
    <citation type="submission" date="2020-08" db="EMBL/GenBank/DDBJ databases">
        <title>Genomic Encyclopedia of Type Strains, Phase IV (KMG-IV): sequencing the most valuable type-strain genomes for metagenomic binning, comparative biology and taxonomic classification.</title>
        <authorList>
            <person name="Goeker M."/>
        </authorList>
    </citation>
    <scope>NUCLEOTIDE SEQUENCE [LARGE SCALE GENOMIC DNA]</scope>
    <source>
        <strain evidence="3 4">DSM 21793</strain>
    </source>
</reference>
<dbReference type="RefSeq" id="WP_183774802.1">
    <property type="nucleotide sequence ID" value="NZ_JACIDK010000004.1"/>
</dbReference>